<dbReference type="Gene3D" id="3.40.50.12710">
    <property type="match status" value="1"/>
</dbReference>
<dbReference type="PANTHER" id="PTHR12049:SF7">
    <property type="entry name" value="PROTEIN ARGININE METHYLTRANSFERASE NDUFAF7, MITOCHONDRIAL"/>
    <property type="match status" value="1"/>
</dbReference>
<dbReference type="SUPFAM" id="SSF53335">
    <property type="entry name" value="S-adenosyl-L-methionine-dependent methyltransferases"/>
    <property type="match status" value="1"/>
</dbReference>
<name>A0ABN1ARN2_9BACI</name>
<accession>A0ABN1ARN2</accession>
<comment type="caution">
    <text evidence="3">The sequence shown here is derived from an EMBL/GenBank/DDBJ whole genome shotgun (WGS) entry which is preliminary data.</text>
</comment>
<evidence type="ECO:0000256" key="2">
    <source>
        <dbReference type="ARBA" id="ARBA00022679"/>
    </source>
</evidence>
<dbReference type="Proteomes" id="UP001500880">
    <property type="component" value="Unassembled WGS sequence"/>
</dbReference>
<evidence type="ECO:0000313" key="3">
    <source>
        <dbReference type="EMBL" id="GAA0482355.1"/>
    </source>
</evidence>
<dbReference type="GO" id="GO:0008168">
    <property type="term" value="F:methyltransferase activity"/>
    <property type="evidence" value="ECO:0007669"/>
    <property type="project" value="UniProtKB-KW"/>
</dbReference>
<keyword evidence="1 3" id="KW-0489">Methyltransferase</keyword>
<dbReference type="EMBL" id="BAAADO010000001">
    <property type="protein sequence ID" value="GAA0482355.1"/>
    <property type="molecule type" value="Genomic_DNA"/>
</dbReference>
<dbReference type="RefSeq" id="WP_343836972.1">
    <property type="nucleotide sequence ID" value="NZ_BAAADO010000001.1"/>
</dbReference>
<proteinExistence type="predicted"/>
<dbReference type="PANTHER" id="PTHR12049">
    <property type="entry name" value="PROTEIN ARGININE METHYLTRANSFERASE NDUFAF7, MITOCHONDRIAL"/>
    <property type="match status" value="1"/>
</dbReference>
<dbReference type="Pfam" id="PF02636">
    <property type="entry name" value="Methyltransf_28"/>
    <property type="match status" value="1"/>
</dbReference>
<dbReference type="InterPro" id="IPR029063">
    <property type="entry name" value="SAM-dependent_MTases_sf"/>
</dbReference>
<evidence type="ECO:0000313" key="4">
    <source>
        <dbReference type="Proteomes" id="UP001500880"/>
    </source>
</evidence>
<dbReference type="GO" id="GO:0032259">
    <property type="term" value="P:methylation"/>
    <property type="evidence" value="ECO:0007669"/>
    <property type="project" value="UniProtKB-KW"/>
</dbReference>
<keyword evidence="4" id="KW-1185">Reference proteome</keyword>
<evidence type="ECO:0000256" key="1">
    <source>
        <dbReference type="ARBA" id="ARBA00022603"/>
    </source>
</evidence>
<gene>
    <name evidence="3" type="ORF">GCM10008986_04020</name>
</gene>
<reference evidence="3 4" key="1">
    <citation type="journal article" date="2019" name="Int. J. Syst. Evol. Microbiol.">
        <title>The Global Catalogue of Microorganisms (GCM) 10K type strain sequencing project: providing services to taxonomists for standard genome sequencing and annotation.</title>
        <authorList>
            <consortium name="The Broad Institute Genomics Platform"/>
            <consortium name="The Broad Institute Genome Sequencing Center for Infectious Disease"/>
            <person name="Wu L."/>
            <person name="Ma J."/>
        </authorList>
    </citation>
    <scope>NUCLEOTIDE SEQUENCE [LARGE SCALE GENOMIC DNA]</scope>
    <source>
        <strain evidence="3 4">JCM 12389</strain>
    </source>
</reference>
<dbReference type="InterPro" id="IPR038375">
    <property type="entry name" value="NDUFAF7_sf"/>
</dbReference>
<dbReference type="InterPro" id="IPR003788">
    <property type="entry name" value="NDUFAF7"/>
</dbReference>
<protein>
    <submittedName>
        <fullName evidence="3">SAM-dependent methyltransferase</fullName>
    </submittedName>
</protein>
<sequence length="370" mass="43460">MTGIFQEIREKARHGVIPYDTYIELALYHNKYGYYQKNVRMLGKEGDFYTANHVGGIFSELMATIFIKAARQLKLPLQIMELGGGDGRFFLQLMDAFREMGLKPDKYVFVEHNPYVRKQLERKVPADVNVDVYESLEHYMEQGDRFTGFIFSNEFLDAQPVRVVVNRGKGLKEVMVAVNDKGELTEIEMPCSTNLINWLEKWNLLPLKNDQRIEVPVYMDTITSLINQSFIKGLIFTFDYGYTNEERLHYYRRKGSLRGYMQHRMVNNPLLHPGDMDITHHVPWDTWIKKGQEKQWKQHLLTRQNQFFDQIGELFHLFAEVDPGDPFSKAARRNRAIRTLLSDDWMGSMFDVCIQSKNMNEKDVDQFLNI</sequence>
<organism evidence="3 4">
    <name type="scientific">Salinibacillus aidingensis</name>
    <dbReference type="NCBI Taxonomy" id="237684"/>
    <lineage>
        <taxon>Bacteria</taxon>
        <taxon>Bacillati</taxon>
        <taxon>Bacillota</taxon>
        <taxon>Bacilli</taxon>
        <taxon>Bacillales</taxon>
        <taxon>Bacillaceae</taxon>
        <taxon>Salinibacillus</taxon>
    </lineage>
</organism>
<keyword evidence="2" id="KW-0808">Transferase</keyword>